<dbReference type="KEGG" id="ptx:ABW99_05810"/>
<dbReference type="Proteomes" id="UP000036700">
    <property type="component" value="Chromosome"/>
</dbReference>
<keyword evidence="3" id="KW-1185">Reference proteome</keyword>
<evidence type="ECO:0000313" key="3">
    <source>
        <dbReference type="Proteomes" id="UP000036700"/>
    </source>
</evidence>
<feature type="domain" description="Putative Flp pilus-assembly TadG-like N-terminal" evidence="1">
    <location>
        <begin position="21"/>
        <end position="67"/>
    </location>
</feature>
<sequence>MRPPTALRHIARRSPRRQQQGSVVLFFLLFLTALLSFGAFAINVAHVDVVRNEMQNAADAAALAGAGALLGSAAGPTWTSGQTAALGAIGLNASDGQVLSSGTVQTGYWNLSGTPSALQAQTITPGPYDVPAVQVTVDRANGVNGGPVAMVLGKLLNLLSVPIGATAVAVVAAPGTIGAGGLFPVALDQCIFDQYWNSSTNQPRLDPSTGQPYEFQITNGYAYGSSDDGSDCSAGQWTSFLVNADNVPTIRDLMANGNPSPLSIGDSIWIEPGAKTTLYSSVPVGTTVVIPVATQISAKTYVTIVAFAAFHIDASVGGSGKYIQGHFVSDYQIPSSASGNGPNYGAYVAPRLAL</sequence>
<evidence type="ECO:0000313" key="2">
    <source>
        <dbReference type="EMBL" id="AKJ67807.1"/>
    </source>
</evidence>
<proteinExistence type="predicted"/>
<dbReference type="PATRIC" id="fig|445709.3.peg.1251"/>
<dbReference type="Pfam" id="PF13400">
    <property type="entry name" value="Tad"/>
    <property type="match status" value="1"/>
</dbReference>
<dbReference type="EMBL" id="CP011568">
    <property type="protein sequence ID" value="AKJ67807.1"/>
    <property type="molecule type" value="Genomic_DNA"/>
</dbReference>
<name>A0A0G3ER28_9BURK</name>
<dbReference type="OrthoDB" id="8894266at2"/>
<reference evidence="3" key="1">
    <citation type="submission" date="2015-06" db="EMBL/GenBank/DDBJ databases">
        <authorList>
            <person name="Lim Y.L."/>
            <person name="Ee R."/>
            <person name="Yong D."/>
            <person name="How K.Y."/>
            <person name="Yin W.F."/>
            <person name="Chan K.G."/>
        </authorList>
    </citation>
    <scope>NUCLEOTIDE SEQUENCE [LARGE SCALE GENOMIC DNA]</scope>
    <source>
        <strain evidence="3">DSM 25325</strain>
    </source>
</reference>
<dbReference type="STRING" id="445709.ABW99_05810"/>
<accession>A0A0G3ER28</accession>
<gene>
    <name evidence="2" type="ORF">ABW99_05810</name>
</gene>
<evidence type="ECO:0000259" key="1">
    <source>
        <dbReference type="Pfam" id="PF13400"/>
    </source>
</evidence>
<dbReference type="AlphaFoldDB" id="A0A0G3ER28"/>
<dbReference type="RefSeq" id="WP_047213560.1">
    <property type="nucleotide sequence ID" value="NZ_CP011568.3"/>
</dbReference>
<organism evidence="2 3">
    <name type="scientific">Pandoraea thiooxydans</name>
    <dbReference type="NCBI Taxonomy" id="445709"/>
    <lineage>
        <taxon>Bacteria</taxon>
        <taxon>Pseudomonadati</taxon>
        <taxon>Pseudomonadota</taxon>
        <taxon>Betaproteobacteria</taxon>
        <taxon>Burkholderiales</taxon>
        <taxon>Burkholderiaceae</taxon>
        <taxon>Pandoraea</taxon>
    </lineage>
</organism>
<protein>
    <submittedName>
        <fullName evidence="2">Pilus assembly protein TadE</fullName>
    </submittedName>
</protein>
<dbReference type="InterPro" id="IPR028087">
    <property type="entry name" value="Tad_N"/>
</dbReference>